<keyword evidence="3" id="KW-0732">Signal</keyword>
<dbReference type="GO" id="GO:0005102">
    <property type="term" value="F:signaling receptor binding"/>
    <property type="evidence" value="ECO:0007669"/>
    <property type="project" value="TreeGrafter"/>
</dbReference>
<dbReference type="GO" id="GO:0001817">
    <property type="term" value="P:regulation of cytokine production"/>
    <property type="evidence" value="ECO:0007669"/>
    <property type="project" value="TreeGrafter"/>
</dbReference>
<dbReference type="AlphaFoldDB" id="A0A1V4K4R8"/>
<evidence type="ECO:0000256" key="3">
    <source>
        <dbReference type="ARBA" id="ARBA00022729"/>
    </source>
</evidence>
<keyword evidence="11" id="KW-1185">Reference proteome</keyword>
<dbReference type="PANTHER" id="PTHR24100:SF149">
    <property type="entry name" value="BG-LIKE ANTIGEN 1-RELATED"/>
    <property type="match status" value="1"/>
</dbReference>
<keyword evidence="2" id="KW-0812">Transmembrane</keyword>
<evidence type="ECO:0000313" key="11">
    <source>
        <dbReference type="Proteomes" id="UP000190648"/>
    </source>
</evidence>
<keyword evidence="4" id="KW-1133">Transmembrane helix</keyword>
<proteinExistence type="predicted"/>
<organism evidence="10 11">
    <name type="scientific">Patagioenas fasciata monilis</name>
    <dbReference type="NCBI Taxonomy" id="372326"/>
    <lineage>
        <taxon>Eukaryota</taxon>
        <taxon>Metazoa</taxon>
        <taxon>Chordata</taxon>
        <taxon>Craniata</taxon>
        <taxon>Vertebrata</taxon>
        <taxon>Euteleostomi</taxon>
        <taxon>Archelosauria</taxon>
        <taxon>Archosauria</taxon>
        <taxon>Dinosauria</taxon>
        <taxon>Saurischia</taxon>
        <taxon>Theropoda</taxon>
        <taxon>Coelurosauria</taxon>
        <taxon>Aves</taxon>
        <taxon>Neognathae</taxon>
        <taxon>Neoaves</taxon>
        <taxon>Columbimorphae</taxon>
        <taxon>Columbiformes</taxon>
        <taxon>Columbidae</taxon>
        <taxon>Patagioenas</taxon>
    </lineage>
</organism>
<dbReference type="InterPro" id="IPR013783">
    <property type="entry name" value="Ig-like_fold"/>
</dbReference>
<dbReference type="GO" id="GO:0050852">
    <property type="term" value="P:T cell receptor signaling pathway"/>
    <property type="evidence" value="ECO:0007669"/>
    <property type="project" value="TreeGrafter"/>
</dbReference>
<protein>
    <recommendedName>
        <fullName evidence="12">B30.2/SPRY domain-containing protein</fullName>
    </recommendedName>
</protein>
<dbReference type="GO" id="GO:0009897">
    <property type="term" value="C:external side of plasma membrane"/>
    <property type="evidence" value="ECO:0007669"/>
    <property type="project" value="TreeGrafter"/>
</dbReference>
<dbReference type="SUPFAM" id="SSF49899">
    <property type="entry name" value="Concanavalin A-like lectins/glucanases"/>
    <property type="match status" value="1"/>
</dbReference>
<reference evidence="10 11" key="1">
    <citation type="submission" date="2016-02" db="EMBL/GenBank/DDBJ databases">
        <title>Band-tailed pigeon sequencing and assembly.</title>
        <authorList>
            <person name="Soares A.E."/>
            <person name="Novak B.J."/>
            <person name="Rice E.S."/>
            <person name="O'Connell B."/>
            <person name="Chang D."/>
            <person name="Weber S."/>
            <person name="Shapiro B."/>
        </authorList>
    </citation>
    <scope>NUCLEOTIDE SEQUENCE [LARGE SCALE GENOMIC DNA]</scope>
    <source>
        <strain evidence="10">BTP2013</strain>
        <tissue evidence="10">Blood</tissue>
    </source>
</reference>
<dbReference type="FunFam" id="2.60.40.10:FF:000088">
    <property type="entry name" value="Butyrophilin subfamily 1 member A1"/>
    <property type="match status" value="1"/>
</dbReference>
<evidence type="ECO:0000259" key="8">
    <source>
        <dbReference type="PROSITE" id="PS50188"/>
    </source>
</evidence>
<dbReference type="PROSITE" id="PS50835">
    <property type="entry name" value="IG_LIKE"/>
    <property type="match status" value="1"/>
</dbReference>
<dbReference type="Gene3D" id="2.60.40.10">
    <property type="entry name" value="Immunoglobulins"/>
    <property type="match status" value="1"/>
</dbReference>
<comment type="subcellular location">
    <subcellularLocation>
        <location evidence="1">Membrane</location>
        <topology evidence="1">Single-pass type I membrane protein</topology>
    </subcellularLocation>
</comment>
<dbReference type="InterPro" id="IPR003877">
    <property type="entry name" value="SPRY_dom"/>
</dbReference>
<evidence type="ECO:0000256" key="1">
    <source>
        <dbReference type="ARBA" id="ARBA00004479"/>
    </source>
</evidence>
<dbReference type="InterPro" id="IPR007110">
    <property type="entry name" value="Ig-like_dom"/>
</dbReference>
<evidence type="ECO:0000259" key="9">
    <source>
        <dbReference type="PROSITE" id="PS50835"/>
    </source>
</evidence>
<dbReference type="InterPro" id="IPR043136">
    <property type="entry name" value="B30.2/SPRY_sf"/>
</dbReference>
<feature type="domain" description="B30.2/SPRY" evidence="8">
    <location>
        <begin position="24"/>
        <end position="223"/>
    </location>
</feature>
<evidence type="ECO:0000256" key="6">
    <source>
        <dbReference type="ARBA" id="ARBA00023319"/>
    </source>
</evidence>
<dbReference type="Gene3D" id="2.60.120.920">
    <property type="match status" value="1"/>
</dbReference>
<dbReference type="InterPro" id="IPR050504">
    <property type="entry name" value="IgSF_BTN/MOG"/>
</dbReference>
<dbReference type="InterPro" id="IPR036179">
    <property type="entry name" value="Ig-like_dom_sf"/>
</dbReference>
<comment type="caution">
    <text evidence="10">The sequence shown here is derived from an EMBL/GenBank/DDBJ whole genome shotgun (WGS) entry which is preliminary data.</text>
</comment>
<sequence>MLCRSAGWFPQPEVLWRDPSGRHLPAASPRRSPDQSGLFAVEDAVVVTKNSNGSGAWSCTVRNSRFHQEQEASLHISAPFFDDARPFMASAGSPQSSAYLRPTGEGQVGGDSWWGLGVAKELVEKRDFGELSSDNGVWAVQHRNGQFVTLTSPQAPLALSPVPKSIWVFLDRAQGTVTFVDAGSGAEFCRFGPVSFGEEKIHPWFRVETAATRLCLRDGTPRPPGPGDNGDPKSAPDTSLEPLLGGKGAEITLSPLPDQTGALGASAV</sequence>
<dbReference type="InterPro" id="IPR013320">
    <property type="entry name" value="ConA-like_dom_sf"/>
</dbReference>
<name>A0A1V4K4R8_PATFA</name>
<dbReference type="Proteomes" id="UP000190648">
    <property type="component" value="Unassembled WGS sequence"/>
</dbReference>
<keyword evidence="5" id="KW-0472">Membrane</keyword>
<evidence type="ECO:0008006" key="12">
    <source>
        <dbReference type="Google" id="ProtNLM"/>
    </source>
</evidence>
<dbReference type="InterPro" id="IPR001870">
    <property type="entry name" value="B30.2/SPRY"/>
</dbReference>
<dbReference type="SUPFAM" id="SSF48726">
    <property type="entry name" value="Immunoglobulin"/>
    <property type="match status" value="1"/>
</dbReference>
<dbReference type="PANTHER" id="PTHR24100">
    <property type="entry name" value="BUTYROPHILIN"/>
    <property type="match status" value="1"/>
</dbReference>
<dbReference type="STRING" id="372326.A0A1V4K4R8"/>
<evidence type="ECO:0000256" key="4">
    <source>
        <dbReference type="ARBA" id="ARBA00022989"/>
    </source>
</evidence>
<feature type="region of interest" description="Disordered" evidence="7">
    <location>
        <begin position="216"/>
        <end position="268"/>
    </location>
</feature>
<evidence type="ECO:0000256" key="7">
    <source>
        <dbReference type="SAM" id="MobiDB-lite"/>
    </source>
</evidence>
<evidence type="ECO:0000256" key="5">
    <source>
        <dbReference type="ARBA" id="ARBA00023136"/>
    </source>
</evidence>
<evidence type="ECO:0000256" key="2">
    <source>
        <dbReference type="ARBA" id="ARBA00022692"/>
    </source>
</evidence>
<dbReference type="Pfam" id="PF00622">
    <property type="entry name" value="SPRY"/>
    <property type="match status" value="1"/>
</dbReference>
<gene>
    <name evidence="10" type="ORF">AV530_008843</name>
</gene>
<accession>A0A1V4K4R8</accession>
<keyword evidence="6" id="KW-0393">Immunoglobulin domain</keyword>
<dbReference type="EMBL" id="LSYS01004492">
    <property type="protein sequence ID" value="OPJ79462.1"/>
    <property type="molecule type" value="Genomic_DNA"/>
</dbReference>
<dbReference type="OrthoDB" id="9049620at2759"/>
<feature type="domain" description="Ig-like" evidence="9">
    <location>
        <begin position="1"/>
        <end position="75"/>
    </location>
</feature>
<evidence type="ECO:0000313" key="10">
    <source>
        <dbReference type="EMBL" id="OPJ79462.1"/>
    </source>
</evidence>
<dbReference type="Pfam" id="PF22705">
    <property type="entry name" value="C2-set_3"/>
    <property type="match status" value="1"/>
</dbReference>
<dbReference type="PROSITE" id="PS50188">
    <property type="entry name" value="B302_SPRY"/>
    <property type="match status" value="1"/>
</dbReference>
<dbReference type="InterPro" id="IPR053896">
    <property type="entry name" value="BTN3A2-like_Ig-C"/>
</dbReference>